<comment type="similarity">
    <text evidence="2">Belongs to the cullin family.</text>
</comment>
<evidence type="ECO:0000256" key="5">
    <source>
        <dbReference type="ARBA" id="ARBA00022843"/>
    </source>
</evidence>
<dbReference type="InterPro" id="IPR001373">
    <property type="entry name" value="Cullin_N"/>
</dbReference>
<keyword evidence="3" id="KW-1017">Isopeptide bond</keyword>
<keyword evidence="5" id="KW-0832">Ubl conjugation</keyword>
<dbReference type="InterPro" id="IPR016159">
    <property type="entry name" value="Cullin_repeat-like_dom_sf"/>
</dbReference>
<dbReference type="GO" id="GO:0006511">
    <property type="term" value="P:ubiquitin-dependent protein catabolic process"/>
    <property type="evidence" value="ECO:0007669"/>
    <property type="project" value="InterPro"/>
</dbReference>
<dbReference type="FunFam" id="1.20.1310.10:FF:000004">
    <property type="entry name" value="Cullin 4B"/>
    <property type="match status" value="1"/>
</dbReference>
<dbReference type="SUPFAM" id="SSF74788">
    <property type="entry name" value="Cullin repeat-like"/>
    <property type="match status" value="1"/>
</dbReference>
<dbReference type="GO" id="GO:0031625">
    <property type="term" value="F:ubiquitin protein ligase binding"/>
    <property type="evidence" value="ECO:0007669"/>
    <property type="project" value="InterPro"/>
</dbReference>
<evidence type="ECO:0000313" key="7">
    <source>
        <dbReference type="Proteomes" id="UP000515208"/>
    </source>
</evidence>
<feature type="domain" description="Cullin N-terminal" evidence="6">
    <location>
        <begin position="5"/>
        <end position="112"/>
    </location>
</feature>
<dbReference type="GeneID" id="104997032"/>
<evidence type="ECO:0000259" key="6">
    <source>
        <dbReference type="Pfam" id="PF00888"/>
    </source>
</evidence>
<comment type="pathway">
    <text evidence="1">Protein modification; protein ubiquitination.</text>
</comment>
<dbReference type="PANTHER" id="PTHR11932">
    <property type="entry name" value="CULLIN"/>
    <property type="match status" value="1"/>
</dbReference>
<proteinExistence type="inferred from homology"/>
<reference evidence="8" key="1">
    <citation type="submission" date="2025-08" db="UniProtKB">
        <authorList>
            <consortium name="RefSeq"/>
        </authorList>
    </citation>
    <scope>IDENTIFICATION</scope>
    <source>
        <tissue evidence="8">Blood</tissue>
    </source>
</reference>
<dbReference type="Gene3D" id="1.20.1310.10">
    <property type="entry name" value="Cullin Repeats"/>
    <property type="match status" value="1"/>
</dbReference>
<accession>A0A6P3I553</accession>
<gene>
    <name evidence="8" type="primary">LOC104997032</name>
</gene>
<dbReference type="Proteomes" id="UP000515208">
    <property type="component" value="Unplaced"/>
</dbReference>
<dbReference type="KEGG" id="bbis:104997032"/>
<keyword evidence="4" id="KW-0833">Ubl conjugation pathway</keyword>
<sequence length="118" mass="13759">MFQKSGLNNLLDENRIQDLSLLYQLFSRVRGGVQVLLQQWIEYIKAFGSTIVINPEKDKTMVQELLDFKDKVDHIIDICFLKNEKFINAMKEAFETFINKRPNKPAELIGIFPVPFPI</sequence>
<dbReference type="RefSeq" id="XP_010849776.1">
    <property type="nucleotide sequence ID" value="XM_010851474.1"/>
</dbReference>
<organism evidence="7 8">
    <name type="scientific">Bison bison bison</name>
    <name type="common">North American plains bison</name>
    <dbReference type="NCBI Taxonomy" id="43346"/>
    <lineage>
        <taxon>Eukaryota</taxon>
        <taxon>Metazoa</taxon>
        <taxon>Chordata</taxon>
        <taxon>Craniata</taxon>
        <taxon>Vertebrata</taxon>
        <taxon>Euteleostomi</taxon>
        <taxon>Mammalia</taxon>
        <taxon>Eutheria</taxon>
        <taxon>Laurasiatheria</taxon>
        <taxon>Artiodactyla</taxon>
        <taxon>Ruminantia</taxon>
        <taxon>Pecora</taxon>
        <taxon>Bovidae</taxon>
        <taxon>Bovinae</taxon>
        <taxon>Bison</taxon>
    </lineage>
</organism>
<dbReference type="Pfam" id="PF00888">
    <property type="entry name" value="Cullin"/>
    <property type="match status" value="1"/>
</dbReference>
<evidence type="ECO:0000256" key="4">
    <source>
        <dbReference type="ARBA" id="ARBA00022786"/>
    </source>
</evidence>
<evidence type="ECO:0000256" key="2">
    <source>
        <dbReference type="ARBA" id="ARBA00006019"/>
    </source>
</evidence>
<protein>
    <submittedName>
        <fullName evidence="8">Cullin-4B-like</fullName>
    </submittedName>
</protein>
<dbReference type="AlphaFoldDB" id="A0A6P3I553"/>
<keyword evidence="7" id="KW-1185">Reference proteome</keyword>
<evidence type="ECO:0000256" key="1">
    <source>
        <dbReference type="ARBA" id="ARBA00004906"/>
    </source>
</evidence>
<name>A0A6P3I553_BISBB</name>
<evidence type="ECO:0000256" key="3">
    <source>
        <dbReference type="ARBA" id="ARBA00022499"/>
    </source>
</evidence>
<evidence type="ECO:0000313" key="8">
    <source>
        <dbReference type="RefSeq" id="XP_010849776.1"/>
    </source>
</evidence>
<dbReference type="InterPro" id="IPR045093">
    <property type="entry name" value="Cullin"/>
</dbReference>